<accession>A0A061RTX9</accession>
<reference evidence="1" key="1">
    <citation type="submission" date="2014-05" db="EMBL/GenBank/DDBJ databases">
        <title>The transcriptome of the halophilic microalga Tetraselmis sp. GSL018 isolated from the Great Salt Lake, Utah.</title>
        <authorList>
            <person name="Jinkerson R.E."/>
            <person name="D'Adamo S."/>
            <person name="Posewitz M.C."/>
        </authorList>
    </citation>
    <scope>NUCLEOTIDE SEQUENCE</scope>
    <source>
        <strain evidence="1">GSL018</strain>
    </source>
</reference>
<name>A0A061RTX9_9CHLO</name>
<gene>
    <name evidence="1" type="ORF">TSPGSL018_26799</name>
</gene>
<organism evidence="1">
    <name type="scientific">Tetraselmis sp. GSL018</name>
    <dbReference type="NCBI Taxonomy" id="582737"/>
    <lineage>
        <taxon>Eukaryota</taxon>
        <taxon>Viridiplantae</taxon>
        <taxon>Chlorophyta</taxon>
        <taxon>core chlorophytes</taxon>
        <taxon>Chlorodendrophyceae</taxon>
        <taxon>Chlorodendrales</taxon>
        <taxon>Chlorodendraceae</taxon>
        <taxon>Tetraselmis</taxon>
    </lineage>
</organism>
<dbReference type="AlphaFoldDB" id="A0A061RTX9"/>
<protein>
    <submittedName>
        <fullName evidence="1">Uncharacterized protein</fullName>
    </submittedName>
</protein>
<dbReference type="EMBL" id="GBEZ01011676">
    <property type="protein sequence ID" value="JAC74130.1"/>
    <property type="molecule type" value="Transcribed_RNA"/>
</dbReference>
<feature type="non-terminal residue" evidence="1">
    <location>
        <position position="1"/>
    </location>
</feature>
<feature type="non-terminal residue" evidence="1">
    <location>
        <position position="94"/>
    </location>
</feature>
<proteinExistence type="predicted"/>
<evidence type="ECO:0000313" key="1">
    <source>
        <dbReference type="EMBL" id="JAC74130.1"/>
    </source>
</evidence>
<sequence length="94" mass="9826">NAARRVLPPRGRTREDGGQVGAQIEVWRGRAESMEGGRSCAAVLFRVDCGLHQRGRPSPVLPMTSSPPPPVERLCPPFLPAAAAAGTMAPISAG</sequence>